<accession>A0A267MGP7</accession>
<name>A0A267MGP7_9FIRM</name>
<evidence type="ECO:0000313" key="2">
    <source>
        <dbReference type="EMBL" id="PAB58749.1"/>
    </source>
</evidence>
<proteinExistence type="predicted"/>
<organism evidence="2 3">
    <name type="scientific">Anaeromicrobium sediminis</name>
    <dbReference type="NCBI Taxonomy" id="1478221"/>
    <lineage>
        <taxon>Bacteria</taxon>
        <taxon>Bacillati</taxon>
        <taxon>Bacillota</taxon>
        <taxon>Clostridia</taxon>
        <taxon>Peptostreptococcales</taxon>
        <taxon>Thermotaleaceae</taxon>
        <taxon>Anaeromicrobium</taxon>
    </lineage>
</organism>
<gene>
    <name evidence="2" type="ORF">CCE28_13850</name>
</gene>
<feature type="coiled-coil region" evidence="1">
    <location>
        <begin position="45"/>
        <end position="108"/>
    </location>
</feature>
<dbReference type="EMBL" id="NIBG01000012">
    <property type="protein sequence ID" value="PAB58749.1"/>
    <property type="molecule type" value="Genomic_DNA"/>
</dbReference>
<reference evidence="2 3" key="1">
    <citation type="submission" date="2017-06" db="EMBL/GenBank/DDBJ databases">
        <title>Draft genome sequence of anaerobic fermentative bacterium Anaeromicrobium sediminis DY2726D isolated from West Pacific Ocean sediments.</title>
        <authorList>
            <person name="Zeng X."/>
        </authorList>
    </citation>
    <scope>NUCLEOTIDE SEQUENCE [LARGE SCALE GENOMIC DNA]</scope>
    <source>
        <strain evidence="2 3">DY2726D</strain>
    </source>
</reference>
<dbReference type="OrthoDB" id="1707350at2"/>
<comment type="caution">
    <text evidence="2">The sequence shown here is derived from an EMBL/GenBank/DDBJ whole genome shotgun (WGS) entry which is preliminary data.</text>
</comment>
<sequence length="197" mass="23423">MSKNIMLDDKIIKKNKIGILIYDKDWKELFVNNMTRSMKKNAKILDELCNEHKSAEKNSILLKKKKKQIIKAILELSDEINNKNEGSVERLENIKEQLVQINDQIDENQFLLETLPRKIKKYNLELLEESTYIAYKSIEKESKRVEELESEMTILREKLGNMRDEKISLQEKVDKVYEYIHNTLGHKEANKYDTKYL</sequence>
<feature type="coiled-coil region" evidence="1">
    <location>
        <begin position="138"/>
        <end position="172"/>
    </location>
</feature>
<evidence type="ECO:0000313" key="3">
    <source>
        <dbReference type="Proteomes" id="UP000216024"/>
    </source>
</evidence>
<dbReference type="RefSeq" id="WP_095134329.1">
    <property type="nucleotide sequence ID" value="NZ_NIBG01000012.1"/>
</dbReference>
<dbReference type="Proteomes" id="UP000216024">
    <property type="component" value="Unassembled WGS sequence"/>
</dbReference>
<protein>
    <submittedName>
        <fullName evidence="2">Uncharacterized protein</fullName>
    </submittedName>
</protein>
<keyword evidence="3" id="KW-1185">Reference proteome</keyword>
<keyword evidence="1" id="KW-0175">Coiled coil</keyword>
<evidence type="ECO:0000256" key="1">
    <source>
        <dbReference type="SAM" id="Coils"/>
    </source>
</evidence>
<dbReference type="AlphaFoldDB" id="A0A267MGP7"/>